<dbReference type="EMBL" id="BAABME010018175">
    <property type="protein sequence ID" value="GAA0152869.1"/>
    <property type="molecule type" value="Genomic_DNA"/>
</dbReference>
<comment type="caution">
    <text evidence="2">The sequence shown here is derived from an EMBL/GenBank/DDBJ whole genome shotgun (WGS) entry which is preliminary data.</text>
</comment>
<proteinExistence type="predicted"/>
<dbReference type="PANTHER" id="PTHR37610:SF40">
    <property type="entry name" value="OS01G0909600 PROTEIN"/>
    <property type="match status" value="1"/>
</dbReference>
<organism evidence="2 3">
    <name type="scientific">Lithospermum erythrorhizon</name>
    <name type="common">Purple gromwell</name>
    <name type="synonym">Lithospermum officinale var. erythrorhizon</name>
    <dbReference type="NCBI Taxonomy" id="34254"/>
    <lineage>
        <taxon>Eukaryota</taxon>
        <taxon>Viridiplantae</taxon>
        <taxon>Streptophyta</taxon>
        <taxon>Embryophyta</taxon>
        <taxon>Tracheophyta</taxon>
        <taxon>Spermatophyta</taxon>
        <taxon>Magnoliopsida</taxon>
        <taxon>eudicotyledons</taxon>
        <taxon>Gunneridae</taxon>
        <taxon>Pentapetalae</taxon>
        <taxon>asterids</taxon>
        <taxon>lamiids</taxon>
        <taxon>Boraginales</taxon>
        <taxon>Boraginaceae</taxon>
        <taxon>Boraginoideae</taxon>
        <taxon>Lithospermeae</taxon>
        <taxon>Lithospermum</taxon>
    </lineage>
</organism>
<evidence type="ECO:0000313" key="2">
    <source>
        <dbReference type="EMBL" id="GAA0152869.1"/>
    </source>
</evidence>
<dbReference type="Proteomes" id="UP001454036">
    <property type="component" value="Unassembled WGS sequence"/>
</dbReference>
<reference evidence="2 3" key="1">
    <citation type="submission" date="2024-01" db="EMBL/GenBank/DDBJ databases">
        <title>The complete chloroplast genome sequence of Lithospermum erythrorhizon: insights into the phylogenetic relationship among Boraginaceae species and the maternal lineages of purple gromwells.</title>
        <authorList>
            <person name="Okada T."/>
            <person name="Watanabe K."/>
        </authorList>
    </citation>
    <scope>NUCLEOTIDE SEQUENCE [LARGE SCALE GENOMIC DNA]</scope>
</reference>
<keyword evidence="3" id="KW-1185">Reference proteome</keyword>
<dbReference type="PANTHER" id="PTHR37610">
    <property type="entry name" value="CCHC-TYPE DOMAIN-CONTAINING PROTEIN"/>
    <property type="match status" value="1"/>
</dbReference>
<accession>A0AAV3PMD2</accession>
<gene>
    <name evidence="2" type="ORF">LIER_37580</name>
</gene>
<evidence type="ECO:0000313" key="3">
    <source>
        <dbReference type="Proteomes" id="UP001454036"/>
    </source>
</evidence>
<name>A0AAV3PMD2_LITER</name>
<feature type="domain" description="Retrotransposon Copia-like N-terminal" evidence="1">
    <location>
        <begin position="34"/>
        <end position="80"/>
    </location>
</feature>
<dbReference type="AlphaFoldDB" id="A0AAV3PMD2"/>
<dbReference type="InterPro" id="IPR029472">
    <property type="entry name" value="Copia-like_N"/>
</dbReference>
<sequence>MGERINLEVGQSSGLESNLPKSDFLKSGPISLNNSDNPRMSIVTIMLTENNYVIWNRAIKMALCAKEKLGFIDSRLAEPDLCDPVYDRRKMIDCMASSWILNLISPGMKSQFMFTNTAKKLWDEITSRYGVCSGPMLYQLKRGMTSLTQGVLRVFPMICLNRCSRRIKIKG</sequence>
<evidence type="ECO:0000259" key="1">
    <source>
        <dbReference type="Pfam" id="PF14244"/>
    </source>
</evidence>
<protein>
    <recommendedName>
        <fullName evidence="1">Retrotransposon Copia-like N-terminal domain-containing protein</fullName>
    </recommendedName>
</protein>
<dbReference type="Pfam" id="PF14244">
    <property type="entry name" value="Retrotran_gag_3"/>
    <property type="match status" value="1"/>
</dbReference>